<gene>
    <name evidence="7" type="ORF">SAMN05428946_2489</name>
</gene>
<dbReference type="GO" id="GO:0008233">
    <property type="term" value="F:peptidase activity"/>
    <property type="evidence" value="ECO:0007669"/>
    <property type="project" value="UniProtKB-KW"/>
</dbReference>
<dbReference type="Gene3D" id="3.30.2320.10">
    <property type="entry name" value="hypothetical protein PF0899 domain"/>
    <property type="match status" value="1"/>
</dbReference>
<evidence type="ECO:0000256" key="1">
    <source>
        <dbReference type="ARBA" id="ARBA00004328"/>
    </source>
</evidence>
<keyword evidence="4" id="KW-0378">Hydrolase</keyword>
<dbReference type="RefSeq" id="WP_076759326.1">
    <property type="nucleotide sequence ID" value="NZ_FTPL01000004.1"/>
</dbReference>
<dbReference type="InterPro" id="IPR006433">
    <property type="entry name" value="Prohead_protease"/>
</dbReference>
<evidence type="ECO:0000313" key="7">
    <source>
        <dbReference type="EMBL" id="SIT90625.1"/>
    </source>
</evidence>
<dbReference type="Pfam" id="PF04586">
    <property type="entry name" value="Peptidase_S78"/>
    <property type="match status" value="1"/>
</dbReference>
<dbReference type="Proteomes" id="UP000187550">
    <property type="component" value="Unassembled WGS sequence"/>
</dbReference>
<dbReference type="Pfam" id="PF05065">
    <property type="entry name" value="Phage_capsid"/>
    <property type="match status" value="1"/>
</dbReference>
<evidence type="ECO:0000259" key="6">
    <source>
        <dbReference type="Pfam" id="PF05065"/>
    </source>
</evidence>
<dbReference type="NCBIfam" id="TIGR01554">
    <property type="entry name" value="major_cap_HK97"/>
    <property type="match status" value="1"/>
</dbReference>
<feature type="domain" description="Phage capsid-like C-terminal" evidence="6">
    <location>
        <begin position="220"/>
        <end position="493"/>
    </location>
</feature>
<dbReference type="OrthoDB" id="64791at2"/>
<keyword evidence="2" id="KW-1188">Viral release from host cell</keyword>
<dbReference type="GO" id="GO:0006508">
    <property type="term" value="P:proteolysis"/>
    <property type="evidence" value="ECO:0007669"/>
    <property type="project" value="UniProtKB-KW"/>
</dbReference>
<dbReference type="InterPro" id="IPR054613">
    <property type="entry name" value="Peptidase_S78_dom"/>
</dbReference>
<organism evidence="7 8">
    <name type="scientific">Edaphobacillus lindanitolerans</name>
    <dbReference type="NCBI Taxonomy" id="550447"/>
    <lineage>
        <taxon>Bacteria</taxon>
        <taxon>Bacillati</taxon>
        <taxon>Bacillota</taxon>
        <taxon>Bacilli</taxon>
        <taxon>Bacillales</taxon>
        <taxon>Bacillaceae</taxon>
        <taxon>Edaphobacillus</taxon>
    </lineage>
</organism>
<dbReference type="AlphaFoldDB" id="A0A1U7PMC7"/>
<accession>A0A1U7PMC7</accession>
<reference evidence="8" key="1">
    <citation type="submission" date="2017-01" db="EMBL/GenBank/DDBJ databases">
        <authorList>
            <person name="Varghese N."/>
            <person name="Submissions S."/>
        </authorList>
    </citation>
    <scope>NUCLEOTIDE SEQUENCE [LARGE SCALE GENOMIC DNA]</scope>
    <source>
        <strain evidence="8">MNA4</strain>
    </source>
</reference>
<dbReference type="InterPro" id="IPR024455">
    <property type="entry name" value="Phage_capsid"/>
</dbReference>
<evidence type="ECO:0000256" key="4">
    <source>
        <dbReference type="ARBA" id="ARBA00022801"/>
    </source>
</evidence>
<evidence type="ECO:0000259" key="5">
    <source>
        <dbReference type="Pfam" id="PF04586"/>
    </source>
</evidence>
<proteinExistence type="predicted"/>
<dbReference type="STRING" id="550447.SAMN05428946_2489"/>
<sequence>MKMELRSQKIELQSNGDMVVEGYVNKTNMLSNVLGTARKFREMVAPGAFASAIKAAQEIEFLAEHDRKQILSSTRNGSLHLEEDEQGLFMRATITPTTYGKDSYELIKSGIYQNMSFGFRAIKDSWKLVEGIAVRTIEQLELFEVSVVKNPAYSQTEISARGIELVKDVEVPDEILEFSDIINQNERGNQFMVQEMKIEKREMEASYEQELRNLATTTTGQAVVPEGVQGEIVKRMEETSPAFANARKIPSESGTLKVARENDTVTAGFFGEGEDILESTLGFTHVELKQKRLGAATSVSNMLINDAAVDIVAYTNDLLGRRVAKTAEKAIFKGNGTTEFTGIIGDAEVKVVEATAGVVSVDELMEMYTAIHPDFLNGAAFYFSRPFFNKIAKLKDNNGHFYLQNGVVNGKVVYTIFGVPVHVTDALDAGEAVDQTPVVFANMAEAYSIMVKKGMAIQQVTDTKTVLNGTQLLVLDGYMDGAVVNPQAVVKMEVKA</sequence>
<dbReference type="EMBL" id="FTPL01000004">
    <property type="protein sequence ID" value="SIT90625.1"/>
    <property type="molecule type" value="Genomic_DNA"/>
</dbReference>
<evidence type="ECO:0000256" key="3">
    <source>
        <dbReference type="ARBA" id="ARBA00022670"/>
    </source>
</evidence>
<evidence type="ECO:0000313" key="8">
    <source>
        <dbReference type="Proteomes" id="UP000187550"/>
    </source>
</evidence>
<evidence type="ECO:0000256" key="2">
    <source>
        <dbReference type="ARBA" id="ARBA00022612"/>
    </source>
</evidence>
<dbReference type="Gene3D" id="3.30.2400.10">
    <property type="entry name" value="Major capsid protein gp5"/>
    <property type="match status" value="1"/>
</dbReference>
<name>A0A1U7PMC7_9BACI</name>
<protein>
    <submittedName>
        <fullName evidence="7">Phage prohead protease, HK97 family/phage major capsid protein, HK97 family,TIGR01554</fullName>
    </submittedName>
</protein>
<dbReference type="SUPFAM" id="SSF56563">
    <property type="entry name" value="Major capsid protein gp5"/>
    <property type="match status" value="1"/>
</dbReference>
<comment type="subcellular location">
    <subcellularLocation>
        <location evidence="1">Virion</location>
    </subcellularLocation>
</comment>
<keyword evidence="3 7" id="KW-0645">Protease</keyword>
<dbReference type="InterPro" id="IPR054612">
    <property type="entry name" value="Phage_capsid-like_C"/>
</dbReference>
<dbReference type="NCBIfam" id="TIGR01543">
    <property type="entry name" value="proheadase_HK97"/>
    <property type="match status" value="1"/>
</dbReference>
<feature type="domain" description="Prohead serine protease" evidence="5">
    <location>
        <begin position="10"/>
        <end position="167"/>
    </location>
</feature>
<keyword evidence="8" id="KW-1185">Reference proteome</keyword>